<evidence type="ECO:0000313" key="2">
    <source>
        <dbReference type="Proteomes" id="UP000678228"/>
    </source>
</evidence>
<dbReference type="Pfam" id="PF08970">
    <property type="entry name" value="Sda"/>
    <property type="match status" value="1"/>
</dbReference>
<dbReference type="AlphaFoldDB" id="A0A940WX54"/>
<sequence length="49" mass="5839">MNELEYEVLIEAYERAVNLELEEDFIGLLKEEIEHRNQNQSKDKSLVCI</sequence>
<keyword evidence="2" id="KW-1185">Reference proteome</keyword>
<name>A0A940WX54_9BACI</name>
<protein>
    <submittedName>
        <fullName evidence="1">Sporulation histidine kinase inhibitor Sda</fullName>
    </submittedName>
</protein>
<gene>
    <name evidence="1" type="primary">sda</name>
    <name evidence="1" type="ORF">J7W16_01780</name>
</gene>
<dbReference type="Proteomes" id="UP000678228">
    <property type="component" value="Unassembled WGS sequence"/>
</dbReference>
<proteinExistence type="predicted"/>
<dbReference type="Gene3D" id="1.10.287.1100">
    <property type="entry name" value="Sporulation inhibitor A"/>
    <property type="match status" value="1"/>
</dbReference>
<dbReference type="InterPro" id="IPR015064">
    <property type="entry name" value="Sda"/>
</dbReference>
<evidence type="ECO:0000313" key="1">
    <source>
        <dbReference type="EMBL" id="MBP3949845.1"/>
    </source>
</evidence>
<dbReference type="EMBL" id="JAGKSQ010000001">
    <property type="protein sequence ID" value="MBP3949845.1"/>
    <property type="molecule type" value="Genomic_DNA"/>
</dbReference>
<dbReference type="SUPFAM" id="SSF100985">
    <property type="entry name" value="Sporulation inhibitor Sda"/>
    <property type="match status" value="1"/>
</dbReference>
<dbReference type="InterPro" id="IPR036916">
    <property type="entry name" value="Sda_sf"/>
</dbReference>
<accession>A0A940WX54</accession>
<dbReference type="RefSeq" id="WP_210595211.1">
    <property type="nucleotide sequence ID" value="NZ_JAGKSQ010000001.1"/>
</dbReference>
<organism evidence="1 2">
    <name type="scientific">Halalkalibacter suaedae</name>
    <dbReference type="NCBI Taxonomy" id="2822140"/>
    <lineage>
        <taxon>Bacteria</taxon>
        <taxon>Bacillati</taxon>
        <taxon>Bacillota</taxon>
        <taxon>Bacilli</taxon>
        <taxon>Bacillales</taxon>
        <taxon>Bacillaceae</taxon>
        <taxon>Halalkalibacter</taxon>
    </lineage>
</organism>
<reference evidence="1" key="1">
    <citation type="submission" date="2021-03" db="EMBL/GenBank/DDBJ databases">
        <title>Bacillus suaedae sp. nov., isolated from Suaeda aralocaspica.</title>
        <authorList>
            <person name="Lei R.F.R."/>
        </authorList>
    </citation>
    <scope>NUCLEOTIDE SEQUENCE</scope>
    <source>
        <strain evidence="1">YZJH907-2</strain>
    </source>
</reference>
<comment type="caution">
    <text evidence="1">The sequence shown here is derived from an EMBL/GenBank/DDBJ whole genome shotgun (WGS) entry which is preliminary data.</text>
</comment>